<evidence type="ECO:0000256" key="1">
    <source>
        <dbReference type="SAM" id="MobiDB-lite"/>
    </source>
</evidence>
<proteinExistence type="predicted"/>
<gene>
    <name evidence="2" type="ORF">CCACVL1_27312</name>
</gene>
<accession>A0A1R3GB47</accession>
<feature type="region of interest" description="Disordered" evidence="1">
    <location>
        <begin position="1"/>
        <end position="51"/>
    </location>
</feature>
<evidence type="ECO:0000313" key="2">
    <source>
        <dbReference type="EMBL" id="OMO55318.1"/>
    </source>
</evidence>
<organism evidence="2 3">
    <name type="scientific">Corchorus capsularis</name>
    <name type="common">Jute</name>
    <dbReference type="NCBI Taxonomy" id="210143"/>
    <lineage>
        <taxon>Eukaryota</taxon>
        <taxon>Viridiplantae</taxon>
        <taxon>Streptophyta</taxon>
        <taxon>Embryophyta</taxon>
        <taxon>Tracheophyta</taxon>
        <taxon>Spermatophyta</taxon>
        <taxon>Magnoliopsida</taxon>
        <taxon>eudicotyledons</taxon>
        <taxon>Gunneridae</taxon>
        <taxon>Pentapetalae</taxon>
        <taxon>rosids</taxon>
        <taxon>malvids</taxon>
        <taxon>Malvales</taxon>
        <taxon>Malvaceae</taxon>
        <taxon>Grewioideae</taxon>
        <taxon>Apeibeae</taxon>
        <taxon>Corchorus</taxon>
    </lineage>
</organism>
<name>A0A1R3GB47_COCAP</name>
<feature type="compositionally biased region" description="Polar residues" evidence="1">
    <location>
        <begin position="1"/>
        <end position="17"/>
    </location>
</feature>
<comment type="caution">
    <text evidence="2">The sequence shown here is derived from an EMBL/GenBank/DDBJ whole genome shotgun (WGS) entry which is preliminary data.</text>
</comment>
<reference evidence="2 3" key="1">
    <citation type="submission" date="2013-09" db="EMBL/GenBank/DDBJ databases">
        <title>Corchorus capsularis genome sequencing.</title>
        <authorList>
            <person name="Alam M."/>
            <person name="Haque M.S."/>
            <person name="Islam M.S."/>
            <person name="Emdad E.M."/>
            <person name="Islam M.M."/>
            <person name="Ahmed B."/>
            <person name="Halim A."/>
            <person name="Hossen Q.M.M."/>
            <person name="Hossain M.Z."/>
            <person name="Ahmed R."/>
            <person name="Khan M.M."/>
            <person name="Islam R."/>
            <person name="Rashid M.M."/>
            <person name="Khan S.A."/>
            <person name="Rahman M.S."/>
            <person name="Alam M."/>
        </authorList>
    </citation>
    <scope>NUCLEOTIDE SEQUENCE [LARGE SCALE GENOMIC DNA]</scope>
    <source>
        <strain evidence="3">cv. CVL-1</strain>
        <tissue evidence="2">Whole seedling</tissue>
    </source>
</reference>
<keyword evidence="3" id="KW-1185">Reference proteome</keyword>
<dbReference type="Gramene" id="OMO55318">
    <property type="protein sequence ID" value="OMO55318"/>
    <property type="gene ID" value="CCACVL1_27312"/>
</dbReference>
<dbReference type="EMBL" id="AWWV01014706">
    <property type="protein sequence ID" value="OMO55318.1"/>
    <property type="molecule type" value="Genomic_DNA"/>
</dbReference>
<evidence type="ECO:0000313" key="3">
    <source>
        <dbReference type="Proteomes" id="UP000188268"/>
    </source>
</evidence>
<dbReference type="Proteomes" id="UP000188268">
    <property type="component" value="Unassembled WGS sequence"/>
</dbReference>
<dbReference type="AlphaFoldDB" id="A0A1R3GB47"/>
<protein>
    <submittedName>
        <fullName evidence="2">Uncharacterized protein</fullName>
    </submittedName>
</protein>
<feature type="compositionally biased region" description="Basic and acidic residues" evidence="1">
    <location>
        <begin position="19"/>
        <end position="40"/>
    </location>
</feature>
<sequence length="79" mass="9389">MTAANRQKNLYNDSSKQTRTKDKSKPDSKPKLHMFIDHNNSKPPKKPRYFFFGKSPQILGKLYSQQSGPYARHYHKRHR</sequence>